<dbReference type="GO" id="GO:0016279">
    <property type="term" value="F:protein-lysine N-methyltransferase activity"/>
    <property type="evidence" value="ECO:0007669"/>
    <property type="project" value="TreeGrafter"/>
</dbReference>
<accession>A0A8H7AEM8</accession>
<gene>
    <name evidence="1" type="ORF">GJ744_012291</name>
</gene>
<dbReference type="SUPFAM" id="SSF82199">
    <property type="entry name" value="SET domain"/>
    <property type="match status" value="1"/>
</dbReference>
<dbReference type="InterPro" id="IPR050600">
    <property type="entry name" value="SETD3_SETD6_MTase"/>
</dbReference>
<dbReference type="Proteomes" id="UP000606974">
    <property type="component" value="Unassembled WGS sequence"/>
</dbReference>
<comment type="caution">
    <text evidence="1">The sequence shown here is derived from an EMBL/GenBank/DDBJ whole genome shotgun (WGS) entry which is preliminary data.</text>
</comment>
<dbReference type="EMBL" id="JAACFV010000095">
    <property type="protein sequence ID" value="KAF7506044.1"/>
    <property type="molecule type" value="Genomic_DNA"/>
</dbReference>
<dbReference type="OrthoDB" id="341421at2759"/>
<protein>
    <recommendedName>
        <fullName evidence="3">SET domain-containing protein</fullName>
    </recommendedName>
</protein>
<dbReference type="AlphaFoldDB" id="A0A8H7AEM8"/>
<organism evidence="1 2">
    <name type="scientific">Endocarpon pusillum</name>
    <dbReference type="NCBI Taxonomy" id="364733"/>
    <lineage>
        <taxon>Eukaryota</taxon>
        <taxon>Fungi</taxon>
        <taxon>Dikarya</taxon>
        <taxon>Ascomycota</taxon>
        <taxon>Pezizomycotina</taxon>
        <taxon>Eurotiomycetes</taxon>
        <taxon>Chaetothyriomycetidae</taxon>
        <taxon>Verrucariales</taxon>
        <taxon>Verrucariaceae</taxon>
        <taxon>Endocarpon</taxon>
    </lineage>
</organism>
<keyword evidence="2" id="KW-1185">Reference proteome</keyword>
<evidence type="ECO:0000313" key="1">
    <source>
        <dbReference type="EMBL" id="KAF7506044.1"/>
    </source>
</evidence>
<dbReference type="PANTHER" id="PTHR13271:SF137">
    <property type="entry name" value="SET DOMAIN-CONTAINING PROTEIN"/>
    <property type="match status" value="1"/>
</dbReference>
<sequence length="526" mass="58774">MGHHPEDHHSQDTILQSFILHAQAQAIQVHPAIEPYHFLRHGSGIRALSVLEVGTRLVCVPKSALLTPSSIPESFCAKSARKSISAHALLAAYIAFDEAFTNQNGPSAVWTATWPGFEHFRASMPLLWPARCQGEWSLPSLPSNEAPHFSTQSNLNSPRTRRDEWYWDGTFSILPASIVSVLEGQIARFRQDLETALSLIPIAKDAYRQSSLRAEDSFKYAWCIVNTRSLYFDPSPPKAGHRSPQNQLEIPVLADDVESPAHRNRFQESNQYMVLCPLIDLFNHTSNPTSACKVTQNSSGFTITSPETLTGAKGEEEELFVSYGPHSNDFLFVEYGFLLPGTENTHDAVNLDSAILPALNTEQKRRLDAKGYLGEYTLLSPQANGGEAAVCWRTEVVAKIGLLSAQQWEGFVDGLVDEDDLGDGLKEKARAVIRAWVETTRQHVERGVSGLEGLAKDPNGILKLFADDFENHEQAKATTVSTDQRGDNTKITEREARIARRRYHLVLERWRQILHICDAYLHQDQI</sequence>
<dbReference type="Gene3D" id="3.90.1410.10">
    <property type="entry name" value="set domain protein methyltransferase, domain 1"/>
    <property type="match status" value="1"/>
</dbReference>
<name>A0A8H7AEM8_9EURO</name>
<evidence type="ECO:0000313" key="2">
    <source>
        <dbReference type="Proteomes" id="UP000606974"/>
    </source>
</evidence>
<proteinExistence type="predicted"/>
<reference evidence="1" key="1">
    <citation type="submission" date="2020-02" db="EMBL/GenBank/DDBJ databases">
        <authorList>
            <person name="Palmer J.M."/>
        </authorList>
    </citation>
    <scope>NUCLEOTIDE SEQUENCE</scope>
    <source>
        <strain evidence="1">EPUS1.4</strain>
        <tissue evidence="1">Thallus</tissue>
    </source>
</reference>
<evidence type="ECO:0008006" key="3">
    <source>
        <dbReference type="Google" id="ProtNLM"/>
    </source>
</evidence>
<dbReference type="PANTHER" id="PTHR13271">
    <property type="entry name" value="UNCHARACTERIZED PUTATIVE METHYLTRANSFERASE"/>
    <property type="match status" value="1"/>
</dbReference>
<dbReference type="InterPro" id="IPR046341">
    <property type="entry name" value="SET_dom_sf"/>
</dbReference>